<dbReference type="Pfam" id="PF00805">
    <property type="entry name" value="Pentapeptide"/>
    <property type="match status" value="2"/>
</dbReference>
<proteinExistence type="predicted"/>
<evidence type="ECO:0000256" key="2">
    <source>
        <dbReference type="ARBA" id="ARBA00022833"/>
    </source>
</evidence>
<dbReference type="InterPro" id="IPR001646">
    <property type="entry name" value="5peptide_repeat"/>
</dbReference>
<sequence>MSRDTEEVKNVEEGNILSETSGNRIFVLQCAHCKTLLGDTGSLVSAQVEQSAIVLSKAVNIQVETSNFEVSNSGIDSGSAFHLVKCSCCSTVIGRRYKATPRSLDHIRDMYTLFESNLLSYPLSCSVETSSTETPKYDNPGQTLHEVTNDMRAMQQMLVILGDRILRLESKLSKMNASMFIIVCRPPYLTLQTQRRPGMASFCHFPKGFFQSLPISLYNTYCCLKINYSRVAVTWILAATMFSTLPLGLCFDNTAWFCNAEGIERDLGKVGGGAASSGKTSTGVSRTVTRGVNLSGADFSGQDLSGVSFQQSLLRETDFHGSKLVSASFFGAELSYANLEDADLSEANLELANLRNAKLKNAILRGAYFSGNTRLENADIEGADFSQVILRKDQKKYLCSIAKGINSHTGVETKSSLGCNNK</sequence>
<organism evidence="4 5">
    <name type="scientific">Galdieria yellowstonensis</name>
    <dbReference type="NCBI Taxonomy" id="3028027"/>
    <lineage>
        <taxon>Eukaryota</taxon>
        <taxon>Rhodophyta</taxon>
        <taxon>Bangiophyceae</taxon>
        <taxon>Galdieriales</taxon>
        <taxon>Galdieriaceae</taxon>
        <taxon>Galdieria</taxon>
    </lineage>
</organism>
<evidence type="ECO:0000256" key="1">
    <source>
        <dbReference type="ARBA" id="ARBA00022723"/>
    </source>
</evidence>
<gene>
    <name evidence="4" type="ORF">GAYE_PCTG50G1215</name>
</gene>
<protein>
    <recommendedName>
        <fullName evidence="3">Mis18 domain-containing protein</fullName>
    </recommendedName>
</protein>
<dbReference type="InterPro" id="IPR044213">
    <property type="entry name" value="At2g44920-like"/>
</dbReference>
<accession>A0AAV9I3S0</accession>
<dbReference type="InterPro" id="IPR034752">
    <property type="entry name" value="Mis18"/>
</dbReference>
<dbReference type="Gene3D" id="2.160.20.80">
    <property type="entry name" value="E3 ubiquitin-protein ligase SopA"/>
    <property type="match status" value="1"/>
</dbReference>
<dbReference type="GO" id="GO:0046872">
    <property type="term" value="F:metal ion binding"/>
    <property type="evidence" value="ECO:0007669"/>
    <property type="project" value="UniProtKB-KW"/>
</dbReference>
<evidence type="ECO:0000259" key="3">
    <source>
        <dbReference type="PROSITE" id="PS51793"/>
    </source>
</evidence>
<dbReference type="PANTHER" id="PTHR47200:SF2">
    <property type="entry name" value="THYLAKOID LUMENAL 15 KDA PROTEIN 1, CHLOROPLASTIC"/>
    <property type="match status" value="1"/>
</dbReference>
<name>A0AAV9I3S0_9RHOD</name>
<feature type="domain" description="Mis18" evidence="3">
    <location>
        <begin position="25"/>
        <end position="123"/>
    </location>
</feature>
<evidence type="ECO:0000313" key="4">
    <source>
        <dbReference type="EMBL" id="KAK4523321.1"/>
    </source>
</evidence>
<dbReference type="AlphaFoldDB" id="A0AAV9I3S0"/>
<dbReference type="SUPFAM" id="SSF141571">
    <property type="entry name" value="Pentapeptide repeat-like"/>
    <property type="match status" value="1"/>
</dbReference>
<keyword evidence="2" id="KW-0862">Zinc</keyword>
<reference evidence="4 5" key="1">
    <citation type="submission" date="2022-07" db="EMBL/GenBank/DDBJ databases">
        <title>Genome-wide signatures of adaptation to extreme environments.</title>
        <authorList>
            <person name="Cho C.H."/>
            <person name="Yoon H.S."/>
        </authorList>
    </citation>
    <scope>NUCLEOTIDE SEQUENCE [LARGE SCALE GENOMIC DNA]</scope>
    <source>
        <strain evidence="4 5">108.79 E11</strain>
    </source>
</reference>
<dbReference type="PANTHER" id="PTHR47200">
    <property type="entry name" value="THYLAKOID LUMENAL 15 KDA PROTEIN 1, CHLOROPLASTIC"/>
    <property type="match status" value="1"/>
</dbReference>
<dbReference type="Proteomes" id="UP001300502">
    <property type="component" value="Unassembled WGS sequence"/>
</dbReference>
<comment type="caution">
    <text evidence="4">The sequence shown here is derived from an EMBL/GenBank/DDBJ whole genome shotgun (WGS) entry which is preliminary data.</text>
</comment>
<evidence type="ECO:0000313" key="5">
    <source>
        <dbReference type="Proteomes" id="UP001300502"/>
    </source>
</evidence>
<keyword evidence="1" id="KW-0479">Metal-binding</keyword>
<keyword evidence="5" id="KW-1185">Reference proteome</keyword>
<dbReference type="InterPro" id="IPR004910">
    <property type="entry name" value="Yippee/Mis18/Cereblon"/>
</dbReference>
<dbReference type="PROSITE" id="PS51793">
    <property type="entry name" value="MIS18"/>
    <property type="match status" value="1"/>
</dbReference>
<dbReference type="Pfam" id="PF03226">
    <property type="entry name" value="Yippee-Mis18"/>
    <property type="match status" value="1"/>
</dbReference>
<dbReference type="EMBL" id="JANCYU010000013">
    <property type="protein sequence ID" value="KAK4523321.1"/>
    <property type="molecule type" value="Genomic_DNA"/>
</dbReference>